<evidence type="ECO:0000313" key="1">
    <source>
        <dbReference type="EMBL" id="VYT57313.1"/>
    </source>
</evidence>
<dbReference type="EMBL" id="CACRTF010000029">
    <property type="protein sequence ID" value="VYT57313.1"/>
    <property type="molecule type" value="Genomic_DNA"/>
</dbReference>
<accession>A0A6N2XTE5</accession>
<protein>
    <submittedName>
        <fullName evidence="1">Uncharacterized protein</fullName>
    </submittedName>
</protein>
<dbReference type="AlphaFoldDB" id="A0A6N2XTE5"/>
<organism evidence="1">
    <name type="scientific">Enterocloster bolteae</name>
    <dbReference type="NCBI Taxonomy" id="208479"/>
    <lineage>
        <taxon>Bacteria</taxon>
        <taxon>Bacillati</taxon>
        <taxon>Bacillota</taxon>
        <taxon>Clostridia</taxon>
        <taxon>Lachnospirales</taxon>
        <taxon>Lachnospiraceae</taxon>
        <taxon>Enterocloster</taxon>
    </lineage>
</organism>
<sequence>MDVRIIAGVRNFLIRSGEGVWRRCKKDEEKNPHFWMRRAYGLFGGEQSFEGEIFARLIEGVECG</sequence>
<dbReference type="RefSeq" id="WP_002574181.1">
    <property type="nucleotide sequence ID" value="NZ_CACRTF010000029.1"/>
</dbReference>
<gene>
    <name evidence="1" type="ORF">CBLFYP116_00373</name>
</gene>
<dbReference type="GeneID" id="23111715"/>
<reference evidence="1" key="1">
    <citation type="submission" date="2019-11" db="EMBL/GenBank/DDBJ databases">
        <authorList>
            <person name="Feng L."/>
        </authorList>
    </citation>
    <scope>NUCLEOTIDE SEQUENCE</scope>
    <source>
        <strain evidence="1">CbolteaeLFYP116</strain>
    </source>
</reference>
<proteinExistence type="predicted"/>
<name>A0A6N2XTE5_9FIRM</name>